<reference evidence="3" key="1">
    <citation type="journal article" date="2014" name="Proc. Natl. Acad. Sci. U.S.A.">
        <title>Extensive sampling of basidiomycete genomes demonstrates inadequacy of the white-rot/brown-rot paradigm for wood decay fungi.</title>
        <authorList>
            <person name="Riley R."/>
            <person name="Salamov A.A."/>
            <person name="Brown D.W."/>
            <person name="Nagy L.G."/>
            <person name="Floudas D."/>
            <person name="Held B.W."/>
            <person name="Levasseur A."/>
            <person name="Lombard V."/>
            <person name="Morin E."/>
            <person name="Otillar R."/>
            <person name="Lindquist E.A."/>
            <person name="Sun H."/>
            <person name="LaButti K.M."/>
            <person name="Schmutz J."/>
            <person name="Jabbour D."/>
            <person name="Luo H."/>
            <person name="Baker S.E."/>
            <person name="Pisabarro A.G."/>
            <person name="Walton J.D."/>
            <person name="Blanchette R.A."/>
            <person name="Henrissat B."/>
            <person name="Martin F."/>
            <person name="Cullen D."/>
            <person name="Hibbett D.S."/>
            <person name="Grigoriev I.V."/>
        </authorList>
    </citation>
    <scope>NUCLEOTIDE SEQUENCE [LARGE SCALE GENOMIC DNA]</scope>
    <source>
        <strain evidence="3">PC15</strain>
    </source>
</reference>
<dbReference type="InParanoid" id="A0A067NXV8"/>
<dbReference type="Gene3D" id="2.80.10.50">
    <property type="match status" value="2"/>
</dbReference>
<dbReference type="InterPro" id="IPR000772">
    <property type="entry name" value="Ricin_B_lectin"/>
</dbReference>
<dbReference type="SMART" id="SM00458">
    <property type="entry name" value="RICIN"/>
    <property type="match status" value="1"/>
</dbReference>
<evidence type="ECO:0000259" key="1">
    <source>
        <dbReference type="SMART" id="SM00458"/>
    </source>
</evidence>
<gene>
    <name evidence="2" type="ORF">PLEOSDRAFT_1024829</name>
</gene>
<dbReference type="VEuPathDB" id="FungiDB:PLEOSDRAFT_1024829"/>
<sequence length="139" mass="14912">STTSVPPPAAGVAIHPNGNNAKCMDVRGGSVANGTPVQIYDCNGTNAQKWTIQKGQTKVRLAGTNFCLDAGGNPGNGVGMKIWTCYDNLAAQEWFYTGDNRIALLNKGSCLDLTDGRLSNANQLQTWKCTDFNTNQIWT</sequence>
<feature type="non-terminal residue" evidence="2">
    <location>
        <position position="139"/>
    </location>
</feature>
<protein>
    <submittedName>
        <fullName evidence="2">Carbohydrate-binding module family 13 protein</fullName>
    </submittedName>
</protein>
<dbReference type="PROSITE" id="PS50231">
    <property type="entry name" value="RICIN_B_LECTIN"/>
    <property type="match status" value="1"/>
</dbReference>
<dbReference type="SUPFAM" id="SSF50370">
    <property type="entry name" value="Ricin B-like lectins"/>
    <property type="match status" value="1"/>
</dbReference>
<evidence type="ECO:0000313" key="2">
    <source>
        <dbReference type="EMBL" id="KDQ32888.1"/>
    </source>
</evidence>
<dbReference type="AlphaFoldDB" id="A0A067NXV8"/>
<evidence type="ECO:0000313" key="3">
    <source>
        <dbReference type="Proteomes" id="UP000027073"/>
    </source>
</evidence>
<dbReference type="EMBL" id="KL198004">
    <property type="protein sequence ID" value="KDQ32888.1"/>
    <property type="molecule type" value="Genomic_DNA"/>
</dbReference>
<dbReference type="HOGENOM" id="CLU_095794_3_1_1"/>
<accession>A0A067NXV8</accession>
<feature type="domain" description="Ricin B lectin" evidence="1">
    <location>
        <begin position="8"/>
        <end position="139"/>
    </location>
</feature>
<dbReference type="CDD" id="cd00161">
    <property type="entry name" value="beta-trefoil_Ricin-like"/>
    <property type="match status" value="1"/>
</dbReference>
<dbReference type="OrthoDB" id="6770063at2759"/>
<dbReference type="Proteomes" id="UP000027073">
    <property type="component" value="Unassembled WGS sequence"/>
</dbReference>
<feature type="non-terminal residue" evidence="2">
    <location>
        <position position="1"/>
    </location>
</feature>
<dbReference type="InterPro" id="IPR035992">
    <property type="entry name" value="Ricin_B-like_lectins"/>
</dbReference>
<organism evidence="2 3">
    <name type="scientific">Pleurotus ostreatus (strain PC15)</name>
    <name type="common">Oyster mushroom</name>
    <dbReference type="NCBI Taxonomy" id="1137138"/>
    <lineage>
        <taxon>Eukaryota</taxon>
        <taxon>Fungi</taxon>
        <taxon>Dikarya</taxon>
        <taxon>Basidiomycota</taxon>
        <taxon>Agaricomycotina</taxon>
        <taxon>Agaricomycetes</taxon>
        <taxon>Agaricomycetidae</taxon>
        <taxon>Agaricales</taxon>
        <taxon>Pleurotineae</taxon>
        <taxon>Pleurotaceae</taxon>
        <taxon>Pleurotus</taxon>
    </lineage>
</organism>
<name>A0A067NXV8_PLEO1</name>
<proteinExistence type="predicted"/>
<dbReference type="Pfam" id="PF00652">
    <property type="entry name" value="Ricin_B_lectin"/>
    <property type="match status" value="1"/>
</dbReference>